<dbReference type="SUPFAM" id="SSF52540">
    <property type="entry name" value="P-loop containing nucleoside triphosphate hydrolases"/>
    <property type="match status" value="1"/>
</dbReference>
<dbReference type="EMBL" id="CP036434">
    <property type="protein sequence ID" value="QDV07243.1"/>
    <property type="molecule type" value="Genomic_DNA"/>
</dbReference>
<dbReference type="Proteomes" id="UP000320390">
    <property type="component" value="Chromosome"/>
</dbReference>
<dbReference type="InterPro" id="IPR002611">
    <property type="entry name" value="IstB_ATP-bd"/>
</dbReference>
<evidence type="ECO:0000313" key="2">
    <source>
        <dbReference type="EMBL" id="QDV07243.1"/>
    </source>
</evidence>
<sequence length="121" mass="13471">MTAADLTTMLVESKSVDRLSRRIDQLARFVLVIMDELGYVPLDRAGADLLFTFITRVYERRSLIVTTNLVFGRWAEVFQDATAAAAVIDRVAHHATILKTEGRSYRLRAAEEAGATTAAIR</sequence>
<evidence type="ECO:0000313" key="3">
    <source>
        <dbReference type="Proteomes" id="UP000320390"/>
    </source>
</evidence>
<protein>
    <submittedName>
        <fullName evidence="2">Transposase</fullName>
    </submittedName>
</protein>
<evidence type="ECO:0000259" key="1">
    <source>
        <dbReference type="Pfam" id="PF01695"/>
    </source>
</evidence>
<keyword evidence="3" id="KW-1185">Reference proteome</keyword>
<dbReference type="Gene3D" id="3.40.50.300">
    <property type="entry name" value="P-loop containing nucleotide triphosphate hydrolases"/>
    <property type="match status" value="1"/>
</dbReference>
<dbReference type="InterPro" id="IPR027417">
    <property type="entry name" value="P-loop_NTPase"/>
</dbReference>
<reference evidence="2 3" key="1">
    <citation type="submission" date="2019-02" db="EMBL/GenBank/DDBJ databases">
        <title>Deep-cultivation of Planctomycetes and their phenomic and genomic characterization uncovers novel biology.</title>
        <authorList>
            <person name="Wiegand S."/>
            <person name="Jogler M."/>
            <person name="Boedeker C."/>
            <person name="Pinto D."/>
            <person name="Vollmers J."/>
            <person name="Rivas-Marin E."/>
            <person name="Kohn T."/>
            <person name="Peeters S.H."/>
            <person name="Heuer A."/>
            <person name="Rast P."/>
            <person name="Oberbeckmann S."/>
            <person name="Bunk B."/>
            <person name="Jeske O."/>
            <person name="Meyerdierks A."/>
            <person name="Storesund J.E."/>
            <person name="Kallscheuer N."/>
            <person name="Luecker S."/>
            <person name="Lage O.M."/>
            <person name="Pohl T."/>
            <person name="Merkel B.J."/>
            <person name="Hornburger P."/>
            <person name="Mueller R.-W."/>
            <person name="Bruemmer F."/>
            <person name="Labrenz M."/>
            <person name="Spormann A.M."/>
            <person name="Op den Camp H."/>
            <person name="Overmann J."/>
            <person name="Amann R."/>
            <person name="Jetten M.S.M."/>
            <person name="Mascher T."/>
            <person name="Medema M.H."/>
            <person name="Devos D.P."/>
            <person name="Kaster A.-K."/>
            <person name="Ovreas L."/>
            <person name="Rohde M."/>
            <person name="Galperin M.Y."/>
            <person name="Jogler C."/>
        </authorList>
    </citation>
    <scope>NUCLEOTIDE SEQUENCE [LARGE SCALE GENOMIC DNA]</scope>
    <source>
        <strain evidence="2 3">Poly30</strain>
    </source>
</reference>
<dbReference type="Pfam" id="PF01695">
    <property type="entry name" value="IstB_IS21"/>
    <property type="match status" value="1"/>
</dbReference>
<gene>
    <name evidence="2" type="ORF">Poly30_27620</name>
</gene>
<accession>A0A518ET36</accession>
<dbReference type="AlphaFoldDB" id="A0A518ET36"/>
<organism evidence="2 3">
    <name type="scientific">Saltatorellus ferox</name>
    <dbReference type="NCBI Taxonomy" id="2528018"/>
    <lineage>
        <taxon>Bacteria</taxon>
        <taxon>Pseudomonadati</taxon>
        <taxon>Planctomycetota</taxon>
        <taxon>Planctomycetia</taxon>
        <taxon>Planctomycetia incertae sedis</taxon>
        <taxon>Saltatorellus</taxon>
    </lineage>
</organism>
<proteinExistence type="predicted"/>
<dbReference type="GO" id="GO:0005524">
    <property type="term" value="F:ATP binding"/>
    <property type="evidence" value="ECO:0007669"/>
    <property type="project" value="InterPro"/>
</dbReference>
<dbReference type="RefSeq" id="WP_145198131.1">
    <property type="nucleotide sequence ID" value="NZ_CP036434.1"/>
</dbReference>
<dbReference type="OrthoDB" id="9776217at2"/>
<feature type="domain" description="IstB-like ATP-binding" evidence="1">
    <location>
        <begin position="2"/>
        <end position="113"/>
    </location>
</feature>
<name>A0A518ET36_9BACT</name>